<name>A0ABP5LRK5_9ACTN</name>
<protein>
    <submittedName>
        <fullName evidence="2">Uncharacterized protein</fullName>
    </submittedName>
</protein>
<comment type="caution">
    <text evidence="2">The sequence shown here is derived from an EMBL/GenBank/DDBJ whole genome shotgun (WGS) entry which is preliminary data.</text>
</comment>
<reference evidence="3" key="1">
    <citation type="journal article" date="2019" name="Int. J. Syst. Evol. Microbiol.">
        <title>The Global Catalogue of Microorganisms (GCM) 10K type strain sequencing project: providing services to taxonomists for standard genome sequencing and annotation.</title>
        <authorList>
            <consortium name="The Broad Institute Genomics Platform"/>
            <consortium name="The Broad Institute Genome Sequencing Center for Infectious Disease"/>
            <person name="Wu L."/>
            <person name="Ma J."/>
        </authorList>
    </citation>
    <scope>NUCLEOTIDE SEQUENCE [LARGE SCALE GENOMIC DNA]</scope>
    <source>
        <strain evidence="3">JCM 13850</strain>
    </source>
</reference>
<proteinExistence type="predicted"/>
<evidence type="ECO:0000313" key="2">
    <source>
        <dbReference type="EMBL" id="GAA2150318.1"/>
    </source>
</evidence>
<sequence>METGGAVASGDKPALSGGKGFALVLCGMLGILLLLWGLAALVAP</sequence>
<evidence type="ECO:0000256" key="1">
    <source>
        <dbReference type="SAM" id="Phobius"/>
    </source>
</evidence>
<dbReference type="Proteomes" id="UP001501020">
    <property type="component" value="Unassembled WGS sequence"/>
</dbReference>
<dbReference type="EMBL" id="BAAAMR010000054">
    <property type="protein sequence ID" value="GAA2150318.1"/>
    <property type="molecule type" value="Genomic_DNA"/>
</dbReference>
<keyword evidence="1" id="KW-0472">Membrane</keyword>
<organism evidence="2 3">
    <name type="scientific">Actinomadura napierensis</name>
    <dbReference type="NCBI Taxonomy" id="267854"/>
    <lineage>
        <taxon>Bacteria</taxon>
        <taxon>Bacillati</taxon>
        <taxon>Actinomycetota</taxon>
        <taxon>Actinomycetes</taxon>
        <taxon>Streptosporangiales</taxon>
        <taxon>Thermomonosporaceae</taxon>
        <taxon>Actinomadura</taxon>
    </lineage>
</organism>
<feature type="transmembrane region" description="Helical" evidence="1">
    <location>
        <begin position="20"/>
        <end position="43"/>
    </location>
</feature>
<evidence type="ECO:0000313" key="3">
    <source>
        <dbReference type="Proteomes" id="UP001501020"/>
    </source>
</evidence>
<keyword evidence="1" id="KW-0812">Transmembrane</keyword>
<accession>A0ABP5LRK5</accession>
<keyword evidence="3" id="KW-1185">Reference proteome</keyword>
<gene>
    <name evidence="2" type="ORF">GCM10009727_54540</name>
</gene>
<keyword evidence="1" id="KW-1133">Transmembrane helix</keyword>